<evidence type="ECO:0000256" key="4">
    <source>
        <dbReference type="ARBA" id="ARBA00022989"/>
    </source>
</evidence>
<dbReference type="EMBL" id="MGJL01000003">
    <property type="protein sequence ID" value="OGN08508.1"/>
    <property type="molecule type" value="Genomic_DNA"/>
</dbReference>
<protein>
    <recommendedName>
        <fullName evidence="7">GtrA/DPMS transmembrane domain-containing protein</fullName>
    </recommendedName>
</protein>
<keyword evidence="5 6" id="KW-0472">Membrane</keyword>
<comment type="subcellular location">
    <subcellularLocation>
        <location evidence="1">Membrane</location>
        <topology evidence="1">Multi-pass membrane protein</topology>
    </subcellularLocation>
</comment>
<evidence type="ECO:0000259" key="7">
    <source>
        <dbReference type="Pfam" id="PF04138"/>
    </source>
</evidence>
<dbReference type="GO" id="GO:0005886">
    <property type="term" value="C:plasma membrane"/>
    <property type="evidence" value="ECO:0007669"/>
    <property type="project" value="TreeGrafter"/>
</dbReference>
<comment type="similarity">
    <text evidence="2">Belongs to the GtrA family.</text>
</comment>
<feature type="transmembrane region" description="Helical" evidence="6">
    <location>
        <begin position="143"/>
        <end position="164"/>
    </location>
</feature>
<dbReference type="Proteomes" id="UP000178023">
    <property type="component" value="Unassembled WGS sequence"/>
</dbReference>
<evidence type="ECO:0000313" key="8">
    <source>
        <dbReference type="EMBL" id="OGN08508.1"/>
    </source>
</evidence>
<gene>
    <name evidence="8" type="ORF">A2750_02170</name>
</gene>
<keyword evidence="3 6" id="KW-0812">Transmembrane</keyword>
<reference evidence="8 9" key="1">
    <citation type="journal article" date="2016" name="Nat. Commun.">
        <title>Thousands of microbial genomes shed light on interconnected biogeochemical processes in an aquifer system.</title>
        <authorList>
            <person name="Anantharaman K."/>
            <person name="Brown C.T."/>
            <person name="Hug L.A."/>
            <person name="Sharon I."/>
            <person name="Castelle C.J."/>
            <person name="Probst A.J."/>
            <person name="Thomas B.C."/>
            <person name="Singh A."/>
            <person name="Wilkins M.J."/>
            <person name="Karaoz U."/>
            <person name="Brodie E.L."/>
            <person name="Williams K.H."/>
            <person name="Hubbard S.S."/>
            <person name="Banfield J.F."/>
        </authorList>
    </citation>
    <scope>NUCLEOTIDE SEQUENCE [LARGE SCALE GENOMIC DNA]</scope>
</reference>
<organism evidence="8 9">
    <name type="scientific">Candidatus Yanofskybacteria bacterium RIFCSPHIGHO2_01_FULL_45_42</name>
    <dbReference type="NCBI Taxonomy" id="1802671"/>
    <lineage>
        <taxon>Bacteria</taxon>
        <taxon>Candidatus Yanofskyibacteriota</taxon>
    </lineage>
</organism>
<dbReference type="PANTHER" id="PTHR38459">
    <property type="entry name" value="PROPHAGE BACTOPRENOL-LINKED GLUCOSE TRANSLOCASE HOMOLOG"/>
    <property type="match status" value="1"/>
</dbReference>
<keyword evidence="4 6" id="KW-1133">Transmembrane helix</keyword>
<sequence length="203" mass="22693">MFSRRDLYFSVITGFYAGLIAWRVFLFLGLPSPFPLSISWAWLILVIPVLWILGVNLGYFLSKWFKFFQQFGKFSAVGFTNAAVYFGILNVLISWSDINRGAWYSVFVALSFIIGTTHSYFWNKFWVFQATDNGVSRQEFGKFLIVSIIAGFINVGIASGVVNFMNPLLGLTLDQWANVGGVAGSAVALMASFVGFKVAVFHK</sequence>
<dbReference type="Pfam" id="PF04138">
    <property type="entry name" value="GtrA_DPMS_TM"/>
    <property type="match status" value="1"/>
</dbReference>
<evidence type="ECO:0000256" key="2">
    <source>
        <dbReference type="ARBA" id="ARBA00009399"/>
    </source>
</evidence>
<feature type="transmembrane region" description="Helical" evidence="6">
    <location>
        <begin position="7"/>
        <end position="28"/>
    </location>
</feature>
<feature type="transmembrane region" description="Helical" evidence="6">
    <location>
        <begin position="176"/>
        <end position="200"/>
    </location>
</feature>
<dbReference type="AlphaFoldDB" id="A0A1F8F7A2"/>
<name>A0A1F8F7A2_9BACT</name>
<evidence type="ECO:0000313" key="9">
    <source>
        <dbReference type="Proteomes" id="UP000178023"/>
    </source>
</evidence>
<proteinExistence type="inferred from homology"/>
<dbReference type="InterPro" id="IPR007267">
    <property type="entry name" value="GtrA_DPMS_TM"/>
</dbReference>
<feature type="transmembrane region" description="Helical" evidence="6">
    <location>
        <begin position="40"/>
        <end position="62"/>
    </location>
</feature>
<dbReference type="GO" id="GO:0000271">
    <property type="term" value="P:polysaccharide biosynthetic process"/>
    <property type="evidence" value="ECO:0007669"/>
    <property type="project" value="InterPro"/>
</dbReference>
<evidence type="ECO:0000256" key="6">
    <source>
        <dbReference type="SAM" id="Phobius"/>
    </source>
</evidence>
<dbReference type="InterPro" id="IPR051401">
    <property type="entry name" value="GtrA_CellWall_Glycosyl"/>
</dbReference>
<comment type="caution">
    <text evidence="8">The sequence shown here is derived from an EMBL/GenBank/DDBJ whole genome shotgun (WGS) entry which is preliminary data.</text>
</comment>
<feature type="domain" description="GtrA/DPMS transmembrane" evidence="7">
    <location>
        <begin position="73"/>
        <end position="201"/>
    </location>
</feature>
<dbReference type="PANTHER" id="PTHR38459:SF1">
    <property type="entry name" value="PROPHAGE BACTOPRENOL-LINKED GLUCOSE TRANSLOCASE HOMOLOG"/>
    <property type="match status" value="1"/>
</dbReference>
<feature type="transmembrane region" description="Helical" evidence="6">
    <location>
        <begin position="74"/>
        <end position="95"/>
    </location>
</feature>
<evidence type="ECO:0000256" key="1">
    <source>
        <dbReference type="ARBA" id="ARBA00004141"/>
    </source>
</evidence>
<accession>A0A1F8F7A2</accession>
<feature type="transmembrane region" description="Helical" evidence="6">
    <location>
        <begin position="101"/>
        <end position="122"/>
    </location>
</feature>
<evidence type="ECO:0000256" key="5">
    <source>
        <dbReference type="ARBA" id="ARBA00023136"/>
    </source>
</evidence>
<evidence type="ECO:0000256" key="3">
    <source>
        <dbReference type="ARBA" id="ARBA00022692"/>
    </source>
</evidence>